<dbReference type="EMBL" id="BDGB01000067">
    <property type="protein sequence ID" value="GAW72360.1"/>
    <property type="molecule type" value="Genomic_DNA"/>
</dbReference>
<gene>
    <name evidence="2" type="ORF">C5L28_002160</name>
    <name evidence="1" type="ORF">LPKJCM_01474</name>
</gene>
<reference evidence="1 3" key="1">
    <citation type="journal article" date="2017" name="Biosci Microbiota Food Health">
        <title>Genomic characterization reconfirms the taxonomic status of Lactobacillus parakefiri.</title>
        <authorList>
            <person name="Tanizawa Y."/>
            <person name="Kobayashi H."/>
            <person name="Kaminuma E."/>
            <person name="Sakamoto M."/>
            <person name="Ohkuma M."/>
            <person name="Nakamura Y."/>
            <person name="Arita M."/>
            <person name="Tohno M."/>
        </authorList>
    </citation>
    <scope>NUCLEOTIDE SEQUENCE [LARGE SCALE GENOMIC DNA]</scope>
    <source>
        <strain evidence="1 3">JCM 8573</strain>
    </source>
</reference>
<dbReference type="InterPro" id="IPR029058">
    <property type="entry name" value="AB_hydrolase_fold"/>
</dbReference>
<accession>A0A224VJC0</accession>
<dbReference type="EMBL" id="PUFL01000049">
    <property type="protein sequence ID" value="TDG91887.1"/>
    <property type="molecule type" value="Genomic_DNA"/>
</dbReference>
<dbReference type="InterPro" id="IPR010315">
    <property type="entry name" value="DUF915_hydro-like"/>
</dbReference>
<evidence type="ECO:0000313" key="3">
    <source>
        <dbReference type="Proteomes" id="UP000214739"/>
    </source>
</evidence>
<dbReference type="Gene3D" id="3.40.50.1820">
    <property type="entry name" value="alpha/beta hydrolase"/>
    <property type="match status" value="1"/>
</dbReference>
<proteinExistence type="predicted"/>
<dbReference type="SUPFAM" id="SSF53474">
    <property type="entry name" value="alpha/beta-Hydrolases"/>
    <property type="match status" value="1"/>
</dbReference>
<dbReference type="GO" id="GO:0016787">
    <property type="term" value="F:hydrolase activity"/>
    <property type="evidence" value="ECO:0007669"/>
    <property type="project" value="UniProtKB-KW"/>
</dbReference>
<reference evidence="2" key="3">
    <citation type="submission" date="2019-02" db="EMBL/GenBank/DDBJ databases">
        <authorList>
            <person name="Buron G."/>
            <person name="Chaylann A."/>
            <person name="Dolejs I."/>
            <person name="Forster J."/>
            <person name="Miks M.H."/>
        </authorList>
    </citation>
    <scope>NUCLEOTIDE SEQUENCE</scope>
    <source>
        <strain evidence="2">DSM 10551</strain>
    </source>
</reference>
<evidence type="ECO:0000313" key="2">
    <source>
        <dbReference type="EMBL" id="TDG91887.1"/>
    </source>
</evidence>
<dbReference type="Pfam" id="PF06028">
    <property type="entry name" value="DUF915"/>
    <property type="match status" value="1"/>
</dbReference>
<evidence type="ECO:0000313" key="1">
    <source>
        <dbReference type="EMBL" id="GAW72360.1"/>
    </source>
</evidence>
<organism evidence="1 3">
    <name type="scientific">Lentilactobacillus parakefiri</name>
    <dbReference type="NCBI Taxonomy" id="152332"/>
    <lineage>
        <taxon>Bacteria</taxon>
        <taxon>Bacillati</taxon>
        <taxon>Bacillota</taxon>
        <taxon>Bacilli</taxon>
        <taxon>Lactobacillales</taxon>
        <taxon>Lactobacillaceae</taxon>
        <taxon>Lentilactobacillus</taxon>
    </lineage>
</organism>
<comment type="caution">
    <text evidence="1">The sequence shown here is derived from an EMBL/GenBank/DDBJ whole genome shotgun (WGS) entry which is preliminary data.</text>
</comment>
<reference evidence="2 4" key="2">
    <citation type="journal article" date="2019" name="Appl. Microbiol. Biotechnol.">
        <title>Uncovering carbohydrate metabolism through a genotype-phenotype association study of 56 lactic acid bacteria genomes.</title>
        <authorList>
            <person name="Buron-Moles G."/>
            <person name="Chailyan A."/>
            <person name="Dolejs I."/>
            <person name="Forster J."/>
            <person name="Miks M.H."/>
        </authorList>
    </citation>
    <scope>NUCLEOTIDE SEQUENCE [LARGE SCALE GENOMIC DNA]</scope>
    <source>
        <strain evidence="2 4">DSM 10551</strain>
    </source>
</reference>
<dbReference type="Proteomes" id="UP000214739">
    <property type="component" value="Unassembled WGS sequence"/>
</dbReference>
<dbReference type="RefSeq" id="WP_057962640.1">
    <property type="nucleotide sequence ID" value="NZ_BDGB01000067.1"/>
</dbReference>
<dbReference type="OrthoDB" id="503948at2"/>
<keyword evidence="4" id="KW-1185">Reference proteome</keyword>
<name>A0A224VJC0_9LACO</name>
<protein>
    <submittedName>
        <fullName evidence="1">Alpha/beta hydrolase</fullName>
    </submittedName>
</protein>
<sequence length="282" mass="31417">MVWMAGLIIVLVMVIVVVGKLIKLGKPSLVNHDSGPADGVEAIPTLFIPGYFGNRLSFGRLINRLMRRYGANKSMVIKVDRHGQIRVLGSLAQSKVLIQVLFADKSSKPKQQAVWLSEILALLRTHYGVEAINLVGHSMGCITIFWFLTHKNKMNRVKIKHVVAIAGPFNDSEIARSTNKVDAYPSNALGPIKRMPIYRALSQRIFAIPKDIKVLNIAGRISNAQQNDGEVSVNSAFSLRYLLQDPAAQYHELVIRGKRATHRLLHENAIVDKGIAKFLWNL</sequence>
<keyword evidence="1" id="KW-0378">Hydrolase</keyword>
<evidence type="ECO:0000313" key="4">
    <source>
        <dbReference type="Proteomes" id="UP000294668"/>
    </source>
</evidence>
<dbReference type="AlphaFoldDB" id="A0A224VJC0"/>
<dbReference type="Proteomes" id="UP000294668">
    <property type="component" value="Unassembled WGS sequence"/>
</dbReference>